<keyword evidence="2" id="KW-1185">Reference proteome</keyword>
<evidence type="ECO:0000313" key="2">
    <source>
        <dbReference type="Proteomes" id="UP001605036"/>
    </source>
</evidence>
<evidence type="ECO:0000313" key="1">
    <source>
        <dbReference type="EMBL" id="KAL2642136.1"/>
    </source>
</evidence>
<dbReference type="EMBL" id="JBHFFA010000002">
    <property type="protein sequence ID" value="KAL2642136.1"/>
    <property type="molecule type" value="Genomic_DNA"/>
</dbReference>
<protein>
    <submittedName>
        <fullName evidence="1">Uncharacterized protein</fullName>
    </submittedName>
</protein>
<dbReference type="AlphaFoldDB" id="A0ABD1Z3A2"/>
<accession>A0ABD1Z3A2</accession>
<comment type="caution">
    <text evidence="1">The sequence shown here is derived from an EMBL/GenBank/DDBJ whole genome shotgun (WGS) entry which is preliminary data.</text>
</comment>
<organism evidence="1 2">
    <name type="scientific">Riccia fluitans</name>
    <dbReference type="NCBI Taxonomy" id="41844"/>
    <lineage>
        <taxon>Eukaryota</taxon>
        <taxon>Viridiplantae</taxon>
        <taxon>Streptophyta</taxon>
        <taxon>Embryophyta</taxon>
        <taxon>Marchantiophyta</taxon>
        <taxon>Marchantiopsida</taxon>
        <taxon>Marchantiidae</taxon>
        <taxon>Marchantiales</taxon>
        <taxon>Ricciaceae</taxon>
        <taxon>Riccia</taxon>
    </lineage>
</organism>
<dbReference type="Proteomes" id="UP001605036">
    <property type="component" value="Unassembled WGS sequence"/>
</dbReference>
<reference evidence="1 2" key="1">
    <citation type="submission" date="2024-09" db="EMBL/GenBank/DDBJ databases">
        <title>Chromosome-scale assembly of Riccia fluitans.</title>
        <authorList>
            <person name="Paukszto L."/>
            <person name="Sawicki J."/>
            <person name="Karawczyk K."/>
            <person name="Piernik-Szablinska J."/>
            <person name="Szczecinska M."/>
            <person name="Mazdziarz M."/>
        </authorList>
    </citation>
    <scope>NUCLEOTIDE SEQUENCE [LARGE SCALE GENOMIC DNA]</scope>
    <source>
        <strain evidence="1">Rf_01</strain>
        <tissue evidence="1">Aerial parts of the thallus</tissue>
    </source>
</reference>
<name>A0ABD1Z3A2_9MARC</name>
<gene>
    <name evidence="1" type="ORF">R1flu_009723</name>
</gene>
<sequence length="123" mass="13690">MLKRAVIAALSTGVGSREGSILRKDPLRGNEISLSRALSLPSRSVRPDFSCFSPLYEFLTMPLDAAGLVTESVRLYFVPKDGNDLERACTDQVLFSRTYSCLYLSPSLDPFKEKESKLKKLIV</sequence>
<proteinExistence type="predicted"/>